<dbReference type="AlphaFoldDB" id="A0A0C2NX37"/>
<accession>A0A0C2NX37</accession>
<evidence type="ECO:0000313" key="3">
    <source>
        <dbReference type="Proteomes" id="UP000031672"/>
    </source>
</evidence>
<feature type="chain" id="PRO_5009758895" evidence="1">
    <location>
        <begin position="19"/>
        <end position="78"/>
    </location>
</feature>
<keyword evidence="3" id="KW-1185">Reference proteome</keyword>
<comment type="caution">
    <text evidence="2">The sequence shown here is derived from an EMBL/GenBank/DDBJ whole genome shotgun (WGS) entry which is preliminary data.</text>
</comment>
<proteinExistence type="predicted"/>
<reference evidence="2 3" key="1">
    <citation type="submission" date="2014-11" db="EMBL/GenBank/DDBJ databases">
        <title>Draft Genome Sequence of Vibrio piscirenalis strains CECT 8603T and CECT 8604, two marine Gammaproteobacterium isolated from cultured gilthead sea bream (Sparus aurata).</title>
        <authorList>
            <person name="Arahal D.R."/>
            <person name="Rodrigo-Torres L."/>
            <person name="Lucena T."/>
            <person name="Pujalte M.J."/>
        </authorList>
    </citation>
    <scope>NUCLEOTIDE SEQUENCE [LARGE SCALE GENOMIC DNA]</scope>
    <source>
        <strain evidence="2 3">DCR 1-4-2</strain>
    </source>
</reference>
<accession>A0A0C2NG25</accession>
<sequence>MKLLLIVAISFVSTVSMASSNKCDGLSDFTYAELNEIIPSGKLNYQCGMFYLVKFEHVNRIEVYDLSQMPNLTYRVYP</sequence>
<protein>
    <submittedName>
        <fullName evidence="2">Uncharacterized protein</fullName>
    </submittedName>
</protein>
<evidence type="ECO:0000256" key="1">
    <source>
        <dbReference type="SAM" id="SignalP"/>
    </source>
</evidence>
<dbReference type="Proteomes" id="UP000031672">
    <property type="component" value="Unassembled WGS sequence"/>
</dbReference>
<keyword evidence="1" id="KW-0732">Signal</keyword>
<gene>
    <name evidence="2" type="ORF">OJ16_18660</name>
</gene>
<evidence type="ECO:0000313" key="2">
    <source>
        <dbReference type="EMBL" id="KII75315.1"/>
    </source>
</evidence>
<dbReference type="EMBL" id="JTKH01000025">
    <property type="protein sequence ID" value="KII75315.1"/>
    <property type="molecule type" value="Genomic_DNA"/>
</dbReference>
<name>A0A0C2NX37_9VIBR</name>
<organism evidence="2 3">
    <name type="scientific">Vibrio renipiscarius</name>
    <dbReference type="NCBI Taxonomy" id="1461322"/>
    <lineage>
        <taxon>Bacteria</taxon>
        <taxon>Pseudomonadati</taxon>
        <taxon>Pseudomonadota</taxon>
        <taxon>Gammaproteobacteria</taxon>
        <taxon>Vibrionales</taxon>
        <taxon>Vibrionaceae</taxon>
        <taxon>Vibrio</taxon>
    </lineage>
</organism>
<dbReference type="RefSeq" id="WP_040992884.1">
    <property type="nucleotide sequence ID" value="NZ_JTKH01000025.1"/>
</dbReference>
<feature type="signal peptide" evidence="1">
    <location>
        <begin position="1"/>
        <end position="18"/>
    </location>
</feature>